<reference evidence="15 16" key="1">
    <citation type="journal article" date="2017" name="Nature">
        <title>The Apostasia genome and the evolution of orchids.</title>
        <authorList>
            <person name="Zhang G.Q."/>
            <person name="Liu K.W."/>
            <person name="Li Z."/>
            <person name="Lohaus R."/>
            <person name="Hsiao Y.Y."/>
            <person name="Niu S.C."/>
            <person name="Wang J.Y."/>
            <person name="Lin Y.C."/>
            <person name="Xu Q."/>
            <person name="Chen L.J."/>
            <person name="Yoshida K."/>
            <person name="Fujiwara S."/>
            <person name="Wang Z.W."/>
            <person name="Zhang Y.Q."/>
            <person name="Mitsuda N."/>
            <person name="Wang M."/>
            <person name="Liu G.H."/>
            <person name="Pecoraro L."/>
            <person name="Huang H.X."/>
            <person name="Xiao X.J."/>
            <person name="Lin M."/>
            <person name="Wu X.Y."/>
            <person name="Wu W.L."/>
            <person name="Chen Y.Y."/>
            <person name="Chang S.B."/>
            <person name="Sakamoto S."/>
            <person name="Ohme-Takagi M."/>
            <person name="Yagi M."/>
            <person name="Zeng S.J."/>
            <person name="Shen C.Y."/>
            <person name="Yeh C.M."/>
            <person name="Luo Y.B."/>
            <person name="Tsai W.C."/>
            <person name="Van de Peer Y."/>
            <person name="Liu Z.J."/>
        </authorList>
    </citation>
    <scope>NUCLEOTIDE SEQUENCE [LARGE SCALE GENOMIC DNA]</scope>
    <source>
        <strain evidence="16">cv. Shenzhen</strain>
        <tissue evidence="15">Stem</tissue>
    </source>
</reference>
<feature type="domain" description="Plastocyanin-like" evidence="14">
    <location>
        <begin position="453"/>
        <end position="595"/>
    </location>
</feature>
<evidence type="ECO:0008006" key="17">
    <source>
        <dbReference type="Google" id="ProtNLM"/>
    </source>
</evidence>
<name>A0A2I0A129_9ASPA</name>
<dbReference type="EMBL" id="KZ452039">
    <property type="protein sequence ID" value="PKA49253.1"/>
    <property type="molecule type" value="Genomic_DNA"/>
</dbReference>
<dbReference type="OrthoDB" id="262547at2759"/>
<dbReference type="SUPFAM" id="SSF49503">
    <property type="entry name" value="Cupredoxins"/>
    <property type="match status" value="3"/>
</dbReference>
<proteinExistence type="inferred from homology"/>
<keyword evidence="9" id="KW-0472">Membrane</keyword>
<dbReference type="InterPro" id="IPR011706">
    <property type="entry name" value="Cu-oxidase_C"/>
</dbReference>
<dbReference type="Proteomes" id="UP000236161">
    <property type="component" value="Unassembled WGS sequence"/>
</dbReference>
<evidence type="ECO:0000256" key="9">
    <source>
        <dbReference type="ARBA" id="ARBA00023136"/>
    </source>
</evidence>
<comment type="function">
    <text evidence="11">Multicopper oxidase that may play a role in the maintenance of inorganic phosphate homeostasis.</text>
</comment>
<keyword evidence="7" id="KW-0560">Oxidoreductase</keyword>
<dbReference type="InterPro" id="IPR001117">
    <property type="entry name" value="Cu-oxidase_2nd"/>
</dbReference>
<evidence type="ECO:0000313" key="16">
    <source>
        <dbReference type="Proteomes" id="UP000236161"/>
    </source>
</evidence>
<evidence type="ECO:0000256" key="4">
    <source>
        <dbReference type="ARBA" id="ARBA00022723"/>
    </source>
</evidence>
<dbReference type="InterPro" id="IPR052152">
    <property type="entry name" value="LPR1/LPR2"/>
</dbReference>
<keyword evidence="4" id="KW-0479">Metal-binding</keyword>
<feature type="domain" description="Plastocyanin-like" evidence="13">
    <location>
        <begin position="293"/>
        <end position="370"/>
    </location>
</feature>
<dbReference type="FunFam" id="2.60.40.420:FF:000081">
    <property type="entry name" value="Spore coat protein A"/>
    <property type="match status" value="1"/>
</dbReference>
<evidence type="ECO:0000313" key="15">
    <source>
        <dbReference type="EMBL" id="PKA49253.1"/>
    </source>
</evidence>
<evidence type="ECO:0000256" key="10">
    <source>
        <dbReference type="ARBA" id="ARBA00023180"/>
    </source>
</evidence>
<feature type="chain" id="PRO_5014138856" description="Multicopper oxidase LPR1" evidence="12">
    <location>
        <begin position="38"/>
        <end position="600"/>
    </location>
</feature>
<sequence>MGHTHWIPNPSASPGTEMVKFAVITLIILAVCTSASAGSIRPRVPPVTEAAQEKIAGSLQMYVDRLPQMPKLYAYTFEKGSLLVPINLTIGMFSKKWKFHRDLPATPVFVYGTSAAAATFPGPTIETLQGLPLWVTWQNHLPSSHILPWDPTIHVAAPASGGVPAVVHLHGGVHQPQSDGNPLAWFTAGFRDTGSAWSTPTFFYANDQQPGNLWYHDHALGFTRVNLLAGLLGAYVIRNRSFEPPLRLPSGPEFDLHLVLVDRSFAADGSIYMNSTGDNPSIHSQWQPEYYGDAIVVNGKAWPFLDVRRRRYRFRILNASNARFFRLSLSNGLPFTVIGSDTSYLPTPVIASTILVSPAEIFDVVIDFSKSKSPSAELLNSAPYPYPGGSALDSLSRKVMKFNIVTEASAAPDESMVPAKLTDYPRPELSEAAVRRYITMYEYDAAGGPTHLFINGKRFEDPVTETPAPGSTEVWEVINLTPDSHPLHIHLAFSQAVAARELVNLTEFSDCMTKENDAVRCGVAAHAVGKVVETPEHERTWKNVVKIDPGLVTTVVVRFKAVDRSSPYPFDSTAEPGYVYHCHILDHEDNAMIRPLKLIR</sequence>
<dbReference type="AlphaFoldDB" id="A0A2I0A129"/>
<evidence type="ECO:0000259" key="14">
    <source>
        <dbReference type="Pfam" id="PF07731"/>
    </source>
</evidence>
<evidence type="ECO:0000256" key="5">
    <source>
        <dbReference type="ARBA" id="ARBA00022729"/>
    </source>
</evidence>
<organism evidence="15 16">
    <name type="scientific">Apostasia shenzhenica</name>
    <dbReference type="NCBI Taxonomy" id="1088818"/>
    <lineage>
        <taxon>Eukaryota</taxon>
        <taxon>Viridiplantae</taxon>
        <taxon>Streptophyta</taxon>
        <taxon>Embryophyta</taxon>
        <taxon>Tracheophyta</taxon>
        <taxon>Spermatophyta</taxon>
        <taxon>Magnoliopsida</taxon>
        <taxon>Liliopsida</taxon>
        <taxon>Asparagales</taxon>
        <taxon>Orchidaceae</taxon>
        <taxon>Apostasioideae</taxon>
        <taxon>Apostasia</taxon>
    </lineage>
</organism>
<keyword evidence="16" id="KW-1185">Reference proteome</keyword>
<dbReference type="GO" id="GO:0005789">
    <property type="term" value="C:endoplasmic reticulum membrane"/>
    <property type="evidence" value="ECO:0007669"/>
    <property type="project" value="UniProtKB-SubCell"/>
</dbReference>
<dbReference type="GO" id="GO:0016491">
    <property type="term" value="F:oxidoreductase activity"/>
    <property type="evidence" value="ECO:0007669"/>
    <property type="project" value="UniProtKB-KW"/>
</dbReference>
<dbReference type="InterPro" id="IPR002355">
    <property type="entry name" value="Cu_oxidase_Cu_BS"/>
</dbReference>
<dbReference type="PANTHER" id="PTHR48461">
    <property type="entry name" value="MULTICOPPER OXIDASE LPR1-LIKE"/>
    <property type="match status" value="1"/>
</dbReference>
<dbReference type="CDD" id="cd13868">
    <property type="entry name" value="CuRO_2_CotA_like"/>
    <property type="match status" value="1"/>
</dbReference>
<evidence type="ECO:0000259" key="13">
    <source>
        <dbReference type="Pfam" id="PF00394"/>
    </source>
</evidence>
<dbReference type="STRING" id="1088818.A0A2I0A129"/>
<accession>A0A2I0A129</accession>
<comment type="similarity">
    <text evidence="3">Belongs to the multicopper oxidase family.</text>
</comment>
<gene>
    <name evidence="15" type="ORF">AXF42_Ash014155</name>
</gene>
<comment type="cofactor">
    <cofactor evidence="1">
        <name>Cu cation</name>
        <dbReference type="ChEBI" id="CHEBI:23378"/>
    </cofactor>
</comment>
<dbReference type="PANTHER" id="PTHR48461:SF1">
    <property type="entry name" value="MULTICOPPER OXIDASE LPR1-LIKE"/>
    <property type="match status" value="1"/>
</dbReference>
<dbReference type="InterPro" id="IPR008972">
    <property type="entry name" value="Cupredoxin"/>
</dbReference>
<keyword evidence="8" id="KW-0186">Copper</keyword>
<dbReference type="Pfam" id="PF07731">
    <property type="entry name" value="Cu-oxidase_2"/>
    <property type="match status" value="1"/>
</dbReference>
<evidence type="ECO:0000256" key="8">
    <source>
        <dbReference type="ARBA" id="ARBA00023008"/>
    </source>
</evidence>
<evidence type="ECO:0000256" key="7">
    <source>
        <dbReference type="ARBA" id="ARBA00023002"/>
    </source>
</evidence>
<evidence type="ECO:0000256" key="12">
    <source>
        <dbReference type="SAM" id="SignalP"/>
    </source>
</evidence>
<dbReference type="Pfam" id="PF00394">
    <property type="entry name" value="Cu-oxidase"/>
    <property type="match status" value="1"/>
</dbReference>
<evidence type="ECO:0000256" key="1">
    <source>
        <dbReference type="ARBA" id="ARBA00001935"/>
    </source>
</evidence>
<keyword evidence="10" id="KW-0325">Glycoprotein</keyword>
<protein>
    <recommendedName>
        <fullName evidence="17">Multicopper oxidase LPR1</fullName>
    </recommendedName>
</protein>
<dbReference type="Gene3D" id="2.60.40.420">
    <property type="entry name" value="Cupredoxins - blue copper proteins"/>
    <property type="match status" value="3"/>
</dbReference>
<feature type="signal peptide" evidence="12">
    <location>
        <begin position="1"/>
        <end position="37"/>
    </location>
</feature>
<dbReference type="GO" id="GO:0016036">
    <property type="term" value="P:cellular response to phosphate starvation"/>
    <property type="evidence" value="ECO:0007669"/>
    <property type="project" value="InterPro"/>
</dbReference>
<dbReference type="CDD" id="cd13844">
    <property type="entry name" value="CuRO_1_BOD_CotA_like"/>
    <property type="match status" value="1"/>
</dbReference>
<evidence type="ECO:0000256" key="2">
    <source>
        <dbReference type="ARBA" id="ARBA00004406"/>
    </source>
</evidence>
<keyword evidence="6" id="KW-0256">Endoplasmic reticulum</keyword>
<dbReference type="PROSITE" id="PS00080">
    <property type="entry name" value="MULTICOPPER_OXIDASE2"/>
    <property type="match status" value="1"/>
</dbReference>
<evidence type="ECO:0000256" key="3">
    <source>
        <dbReference type="ARBA" id="ARBA00010609"/>
    </source>
</evidence>
<evidence type="ECO:0000256" key="11">
    <source>
        <dbReference type="ARBA" id="ARBA00037077"/>
    </source>
</evidence>
<evidence type="ECO:0000256" key="6">
    <source>
        <dbReference type="ARBA" id="ARBA00022824"/>
    </source>
</evidence>
<keyword evidence="5 12" id="KW-0732">Signal</keyword>
<comment type="subcellular location">
    <subcellularLocation>
        <location evidence="2">Endoplasmic reticulum membrane</location>
        <topology evidence="2">Peripheral membrane protein</topology>
    </subcellularLocation>
</comment>
<dbReference type="GO" id="GO:0005507">
    <property type="term" value="F:copper ion binding"/>
    <property type="evidence" value="ECO:0007669"/>
    <property type="project" value="InterPro"/>
</dbReference>